<feature type="region of interest" description="Disordered" evidence="6">
    <location>
        <begin position="237"/>
        <end position="287"/>
    </location>
</feature>
<evidence type="ECO:0000313" key="9">
    <source>
        <dbReference type="Proteomes" id="UP000694397"/>
    </source>
</evidence>
<evidence type="ECO:0000256" key="3">
    <source>
        <dbReference type="ARBA" id="ARBA00022530"/>
    </source>
</evidence>
<dbReference type="PANTHER" id="PTHR24020">
    <property type="entry name" value="COLLAGEN ALPHA"/>
    <property type="match status" value="1"/>
</dbReference>
<reference evidence="8" key="3">
    <citation type="submission" date="2025-09" db="UniProtKB">
        <authorList>
            <consortium name="Ensembl"/>
        </authorList>
    </citation>
    <scope>IDENTIFICATION</scope>
</reference>
<dbReference type="InterPro" id="IPR002035">
    <property type="entry name" value="VWF_A"/>
</dbReference>
<keyword evidence="5" id="KW-0130">Cell adhesion</keyword>
<dbReference type="FunFam" id="3.40.50.410:FF:000026">
    <property type="entry name" value="Collagen, type VI, alpha 1"/>
    <property type="match status" value="1"/>
</dbReference>
<sequence>DASPSQGTPSGTRTQDPPENCPVDLFFVLDTSESVALRAKPPEFYIDQIKTFTNRFIDHLTDYRQPCDRELTWNSGALHYSDDVKLVKELTDMRSKKEDLKRAVNAISYIGKGTYTDCAIKEGIAQLFSGGSPHSENKYIVVVTDGHPDNGYKEPCGGLQDAANEARQLGIKVFSIAVSPDQEDNRLLIIATNKDYRQNFTAAGQTMQSNMETINTIINMIVSTHWNLRYDGAPGNGTEGCPGFQGYPGPRGDNGEPGSIGSPGPKGDDGEPGDPGPDVSHFAGGGGGESFSGVTHYEEYFPCKCGPLNLTFVVDSSESIGAHNFMQAKRFIVAVIDRLMKDQKINFDGSESSVGVVQYSGNKAQEMVTLETTKSLRKLKQAVMDLRWLAEATYTGQALDFALNNMIQKMRTQRKVVLVLTDGRSDIIRDKVPLDILCGHGVTVGALGVVDYAGRSPNPEQMDQMVCQNNNNLGGFSSTLNNFDELLEEDFLQNLTAKICASRSSCFFFNTNTDILLMVDSSASVGAKNFETSKTFVKRLAERFLKAEKESGITVQVSVSQYSTNATMEVSFTDKYANVDSGINRMQYRNGGTDMMAALRFATDRLRRLGRRSKKVLLFSDGRSQGLTMTRVENNVQELNNADIELYVLAVGSVVNEEVLRLLVSAGRQYNVEYAHRHLFRAPDYASLLKGVFYQTVSRKISLSKEIRFLGPVELR</sequence>
<dbReference type="GeneTree" id="ENSGT00940000162889"/>
<reference evidence="8" key="2">
    <citation type="submission" date="2025-08" db="UniProtKB">
        <authorList>
            <consortium name="Ensembl"/>
        </authorList>
    </citation>
    <scope>IDENTIFICATION</scope>
</reference>
<evidence type="ECO:0000256" key="4">
    <source>
        <dbReference type="ARBA" id="ARBA00022737"/>
    </source>
</evidence>
<dbReference type="InterPro" id="IPR050525">
    <property type="entry name" value="ECM_Assembly_Org"/>
</dbReference>
<evidence type="ECO:0000313" key="8">
    <source>
        <dbReference type="Ensembl" id="ENSSFOP00015012411.2"/>
    </source>
</evidence>
<keyword evidence="4" id="KW-0677">Repeat</keyword>
<dbReference type="SMART" id="SM00327">
    <property type="entry name" value="VWA"/>
    <property type="match status" value="3"/>
</dbReference>
<dbReference type="PROSITE" id="PS50234">
    <property type="entry name" value="VWFA"/>
    <property type="match status" value="3"/>
</dbReference>
<dbReference type="OrthoDB" id="8889285at2759"/>
<dbReference type="AlphaFoldDB" id="A0A8C9REZ5"/>
<proteinExistence type="predicted"/>
<evidence type="ECO:0000256" key="5">
    <source>
        <dbReference type="ARBA" id="ARBA00022889"/>
    </source>
</evidence>
<dbReference type="InterPro" id="IPR036465">
    <property type="entry name" value="vWFA_dom_sf"/>
</dbReference>
<dbReference type="PANTHER" id="PTHR24020:SF18">
    <property type="entry name" value="COLLAGEN ALPHA-1(VI) CHAIN"/>
    <property type="match status" value="1"/>
</dbReference>
<dbReference type="Proteomes" id="UP000694397">
    <property type="component" value="Chromosome 14"/>
</dbReference>
<keyword evidence="2" id="KW-0964">Secreted</keyword>
<keyword evidence="9" id="KW-1185">Reference proteome</keyword>
<evidence type="ECO:0000256" key="1">
    <source>
        <dbReference type="ARBA" id="ARBA00004498"/>
    </source>
</evidence>
<feature type="domain" description="VWFA" evidence="7">
    <location>
        <begin position="514"/>
        <end position="697"/>
    </location>
</feature>
<feature type="domain" description="VWFA" evidence="7">
    <location>
        <begin position="24"/>
        <end position="221"/>
    </location>
</feature>
<feature type="domain" description="VWFA" evidence="7">
    <location>
        <begin position="309"/>
        <end position="495"/>
    </location>
</feature>
<gene>
    <name evidence="8" type="primary">COL6A1</name>
</gene>
<organism evidence="8 9">
    <name type="scientific">Scleropages formosus</name>
    <name type="common">Asian bonytongue</name>
    <name type="synonym">Osteoglossum formosum</name>
    <dbReference type="NCBI Taxonomy" id="113540"/>
    <lineage>
        <taxon>Eukaryota</taxon>
        <taxon>Metazoa</taxon>
        <taxon>Chordata</taxon>
        <taxon>Craniata</taxon>
        <taxon>Vertebrata</taxon>
        <taxon>Euteleostomi</taxon>
        <taxon>Actinopterygii</taxon>
        <taxon>Neopterygii</taxon>
        <taxon>Teleostei</taxon>
        <taxon>Osteoglossocephala</taxon>
        <taxon>Osteoglossomorpha</taxon>
        <taxon>Osteoglossiformes</taxon>
        <taxon>Osteoglossidae</taxon>
        <taxon>Scleropages</taxon>
    </lineage>
</organism>
<protein>
    <submittedName>
        <fullName evidence="8">Collagen type VI alpha 1 chain</fullName>
    </submittedName>
</protein>
<reference evidence="8 9" key="1">
    <citation type="submission" date="2019-04" db="EMBL/GenBank/DDBJ databases">
        <authorList>
            <consortium name="Wellcome Sanger Institute Data Sharing"/>
        </authorList>
    </citation>
    <scope>NUCLEOTIDE SEQUENCE [LARGE SCALE GENOMIC DNA]</scope>
</reference>
<keyword evidence="3" id="KW-0272">Extracellular matrix</keyword>
<evidence type="ECO:0000256" key="6">
    <source>
        <dbReference type="SAM" id="MobiDB-lite"/>
    </source>
</evidence>
<accession>A0A8C9REZ5</accession>
<dbReference type="SUPFAM" id="SSF53300">
    <property type="entry name" value="vWA-like"/>
    <property type="match status" value="3"/>
</dbReference>
<dbReference type="Gene3D" id="3.40.50.410">
    <property type="entry name" value="von Willebrand factor, type A domain"/>
    <property type="match status" value="3"/>
</dbReference>
<name>A0A8C9REZ5_SCLFO</name>
<dbReference type="Ensembl" id="ENSSFOT00015012567.2">
    <property type="protein sequence ID" value="ENSSFOP00015012411.2"/>
    <property type="gene ID" value="ENSSFOG00015007912.2"/>
</dbReference>
<dbReference type="GO" id="GO:0007155">
    <property type="term" value="P:cell adhesion"/>
    <property type="evidence" value="ECO:0007669"/>
    <property type="project" value="UniProtKB-KW"/>
</dbReference>
<dbReference type="PRINTS" id="PR00453">
    <property type="entry name" value="VWFADOMAIN"/>
</dbReference>
<comment type="subcellular location">
    <subcellularLocation>
        <location evidence="1">Secreted</location>
        <location evidence="1">Extracellular space</location>
        <location evidence="1">Extracellular matrix</location>
    </subcellularLocation>
</comment>
<dbReference type="Pfam" id="PF00092">
    <property type="entry name" value="VWA"/>
    <property type="match status" value="3"/>
</dbReference>
<evidence type="ECO:0000259" key="7">
    <source>
        <dbReference type="PROSITE" id="PS50234"/>
    </source>
</evidence>
<evidence type="ECO:0000256" key="2">
    <source>
        <dbReference type="ARBA" id="ARBA00022525"/>
    </source>
</evidence>